<organism evidence="1 2">
    <name type="scientific">Photobacterium sanctipauli</name>
    <dbReference type="NCBI Taxonomy" id="1342794"/>
    <lineage>
        <taxon>Bacteria</taxon>
        <taxon>Pseudomonadati</taxon>
        <taxon>Pseudomonadota</taxon>
        <taxon>Gammaproteobacteria</taxon>
        <taxon>Vibrionales</taxon>
        <taxon>Vibrionaceae</taxon>
        <taxon>Photobacterium</taxon>
    </lineage>
</organism>
<dbReference type="InterPro" id="IPR023214">
    <property type="entry name" value="HAD_sf"/>
</dbReference>
<dbReference type="InterPro" id="IPR006439">
    <property type="entry name" value="HAD-SF_hydro_IA"/>
</dbReference>
<dbReference type="Proteomes" id="UP000241771">
    <property type="component" value="Unassembled WGS sequence"/>
</dbReference>
<dbReference type="SUPFAM" id="SSF56784">
    <property type="entry name" value="HAD-like"/>
    <property type="match status" value="1"/>
</dbReference>
<dbReference type="InterPro" id="IPR036412">
    <property type="entry name" value="HAD-like_sf"/>
</dbReference>
<proteinExistence type="predicted"/>
<name>A0A2T3NZW3_9GAMM</name>
<dbReference type="NCBIfam" id="TIGR01549">
    <property type="entry name" value="HAD-SF-IA-v1"/>
    <property type="match status" value="1"/>
</dbReference>
<dbReference type="EMBL" id="PYMA01000001">
    <property type="protein sequence ID" value="PSW21814.1"/>
    <property type="molecule type" value="Genomic_DNA"/>
</dbReference>
<dbReference type="CDD" id="cd02603">
    <property type="entry name" value="HAD_sEH-N_like"/>
    <property type="match status" value="1"/>
</dbReference>
<dbReference type="NCBIfam" id="TIGR01509">
    <property type="entry name" value="HAD-SF-IA-v3"/>
    <property type="match status" value="1"/>
</dbReference>
<dbReference type="PRINTS" id="PR00413">
    <property type="entry name" value="HADHALOGNASE"/>
</dbReference>
<reference evidence="1 2" key="1">
    <citation type="submission" date="2018-01" db="EMBL/GenBank/DDBJ databases">
        <title>Whole genome sequencing of Histamine producing bacteria.</title>
        <authorList>
            <person name="Butler K."/>
        </authorList>
    </citation>
    <scope>NUCLEOTIDE SEQUENCE [LARGE SCALE GENOMIC DNA]</scope>
    <source>
        <strain evidence="1 2">DSM 100436</strain>
    </source>
</reference>
<dbReference type="Gene3D" id="1.10.150.240">
    <property type="entry name" value="Putative phosphatase, domain 2"/>
    <property type="match status" value="1"/>
</dbReference>
<gene>
    <name evidence="1" type="ORF">C9I98_00670</name>
</gene>
<comment type="caution">
    <text evidence="1">The sequence shown here is derived from an EMBL/GenBank/DDBJ whole genome shotgun (WGS) entry which is preliminary data.</text>
</comment>
<protein>
    <submittedName>
        <fullName evidence="1">HAD family phosphatase</fullName>
    </submittedName>
</protein>
<dbReference type="SFLD" id="SFLDG01129">
    <property type="entry name" value="C1.5:_HAD__Beta-PGM__Phosphata"/>
    <property type="match status" value="1"/>
</dbReference>
<accession>A0A2T3NZW3</accession>
<dbReference type="Gene3D" id="3.40.50.1000">
    <property type="entry name" value="HAD superfamily/HAD-like"/>
    <property type="match status" value="1"/>
</dbReference>
<evidence type="ECO:0000313" key="2">
    <source>
        <dbReference type="Proteomes" id="UP000241771"/>
    </source>
</evidence>
<dbReference type="PANTHER" id="PTHR43611:SF3">
    <property type="entry name" value="FLAVIN MONONUCLEOTIDE HYDROLASE 1, CHLOROPLATIC"/>
    <property type="match status" value="1"/>
</dbReference>
<evidence type="ECO:0000313" key="1">
    <source>
        <dbReference type="EMBL" id="PSW21814.1"/>
    </source>
</evidence>
<dbReference type="PANTHER" id="PTHR43611">
    <property type="entry name" value="ALPHA-D-GLUCOSE 1-PHOSPHATE PHOSPHATASE"/>
    <property type="match status" value="1"/>
</dbReference>
<dbReference type="InterPro" id="IPR023198">
    <property type="entry name" value="PGP-like_dom2"/>
</dbReference>
<dbReference type="AlphaFoldDB" id="A0A2T3NZW3"/>
<sequence length="203" mass="23315">MMIELIIFDLGGVVIELGKEPLPNEWIEDRTQFTLKEWFKSDTALLFEKGEISAEEFAKQVKQELGLTVSHDEIKSAFAKWPIGMYPMMPSILQSLREKYKLVVLTNTNELHYPRLMDEFELEAYFDQIFASHLIHLAKPDPKIYQYVLSKLKIEAEKVLFIDDNIDNINAAKSVGIFGIHACGEQEVYEGLLEYGIELPPST</sequence>
<dbReference type="Pfam" id="PF00702">
    <property type="entry name" value="Hydrolase"/>
    <property type="match status" value="1"/>
</dbReference>
<keyword evidence="2" id="KW-1185">Reference proteome</keyword>
<dbReference type="SFLD" id="SFLDS00003">
    <property type="entry name" value="Haloacid_Dehalogenase"/>
    <property type="match status" value="1"/>
</dbReference>